<comment type="caution">
    <text evidence="2">The sequence shown here is derived from an EMBL/GenBank/DDBJ whole genome shotgun (WGS) entry which is preliminary data.</text>
</comment>
<proteinExistence type="predicted"/>
<protein>
    <submittedName>
        <fullName evidence="2">Galactose 1-dehydrogenase</fullName>
    </submittedName>
</protein>
<accession>A0A087M5U6</accession>
<dbReference type="Gene3D" id="3.30.360.10">
    <property type="entry name" value="Dihydrodipicolinate Reductase, domain 2"/>
    <property type="match status" value="1"/>
</dbReference>
<evidence type="ECO:0000259" key="1">
    <source>
        <dbReference type="Pfam" id="PF01408"/>
    </source>
</evidence>
<keyword evidence="3" id="KW-1185">Reference proteome</keyword>
<feature type="domain" description="Gfo/Idh/MocA-like oxidoreductase N-terminal" evidence="1">
    <location>
        <begin position="5"/>
        <end position="114"/>
    </location>
</feature>
<dbReference type="InterPro" id="IPR000683">
    <property type="entry name" value="Gfo/Idh/MocA-like_OxRdtase_N"/>
</dbReference>
<dbReference type="EMBL" id="JQGC01000003">
    <property type="protein sequence ID" value="KFL32249.1"/>
    <property type="molecule type" value="Genomic_DNA"/>
</dbReference>
<dbReference type="InterPro" id="IPR050463">
    <property type="entry name" value="Gfo/Idh/MocA_oxidrdct_glycsds"/>
</dbReference>
<dbReference type="Proteomes" id="UP000028981">
    <property type="component" value="Unassembled WGS sequence"/>
</dbReference>
<organism evidence="2 3">
    <name type="scientific">Devosia riboflavina</name>
    <dbReference type="NCBI Taxonomy" id="46914"/>
    <lineage>
        <taxon>Bacteria</taxon>
        <taxon>Pseudomonadati</taxon>
        <taxon>Pseudomonadota</taxon>
        <taxon>Alphaproteobacteria</taxon>
        <taxon>Hyphomicrobiales</taxon>
        <taxon>Devosiaceae</taxon>
        <taxon>Devosia</taxon>
    </lineage>
</organism>
<name>A0A087M5U6_9HYPH</name>
<dbReference type="STRING" id="46914.JP75_04630"/>
<dbReference type="Pfam" id="PF01408">
    <property type="entry name" value="GFO_IDH_MocA"/>
    <property type="match status" value="1"/>
</dbReference>
<dbReference type="GO" id="GO:0000166">
    <property type="term" value="F:nucleotide binding"/>
    <property type="evidence" value="ECO:0007669"/>
    <property type="project" value="InterPro"/>
</dbReference>
<dbReference type="InterPro" id="IPR036291">
    <property type="entry name" value="NAD(P)-bd_dom_sf"/>
</dbReference>
<reference evidence="2 3" key="1">
    <citation type="submission" date="2014-08" db="EMBL/GenBank/DDBJ databases">
        <authorList>
            <person name="Hassan Y.I."/>
            <person name="Lepp D."/>
            <person name="Zhou T."/>
        </authorList>
    </citation>
    <scope>NUCLEOTIDE SEQUENCE [LARGE SCALE GENOMIC DNA]</scope>
    <source>
        <strain evidence="2 3">IFO13584</strain>
    </source>
</reference>
<dbReference type="OrthoDB" id="9813657at2"/>
<evidence type="ECO:0000313" key="3">
    <source>
        <dbReference type="Proteomes" id="UP000028981"/>
    </source>
</evidence>
<gene>
    <name evidence="2" type="ORF">JP75_04630</name>
</gene>
<dbReference type="AlphaFoldDB" id="A0A087M5U6"/>
<dbReference type="RefSeq" id="WP_035079800.1">
    <property type="nucleotide sequence ID" value="NZ_JQGC01000003.1"/>
</dbReference>
<evidence type="ECO:0000313" key="2">
    <source>
        <dbReference type="EMBL" id="KFL32249.1"/>
    </source>
</evidence>
<dbReference type="SUPFAM" id="SSF51735">
    <property type="entry name" value="NAD(P)-binding Rossmann-fold domains"/>
    <property type="match status" value="1"/>
</dbReference>
<sequence length="312" mass="34634">MAKRKIAVIGVGKIAVDQHLPVIDASDDFELAATVSTRGVGHGSVPVFKTPGELYAAMPEVGLVSICTPPGIRHTYVREALDAGKDVMMEKPPTTTISELDDLIAHGKRLDRVLYQTWHSQFNAAVDRAKTILADEGVVSARIDWRESVRKWHPGQDWVWEPGGFGVCDPGINAFSIFTKVMPFPVFVESSKLTFPANRQTPVDADIVFKSSQAHQPKLSCGFNWLEESGEIWTIRFETGRGNEIKLENGGRKLVVNSQTVLEHGDLEYSAMYDRFADLLDRHESDVDAAPLRLMSDVFLLGARVNGPEFEW</sequence>
<dbReference type="Gene3D" id="3.40.50.720">
    <property type="entry name" value="NAD(P)-binding Rossmann-like Domain"/>
    <property type="match status" value="1"/>
</dbReference>
<dbReference type="PANTHER" id="PTHR43818:SF7">
    <property type="entry name" value="DEHYDROGENASE"/>
    <property type="match status" value="1"/>
</dbReference>
<dbReference type="PANTHER" id="PTHR43818">
    <property type="entry name" value="BCDNA.GH03377"/>
    <property type="match status" value="1"/>
</dbReference>